<dbReference type="EMBL" id="AP026866">
    <property type="protein sequence ID" value="BDS08205.1"/>
    <property type="molecule type" value="Genomic_DNA"/>
</dbReference>
<dbReference type="PANTHER" id="PTHR12277">
    <property type="entry name" value="ALPHA/BETA HYDROLASE DOMAIN-CONTAINING PROTEIN"/>
    <property type="match status" value="1"/>
</dbReference>
<proteinExistence type="predicted"/>
<dbReference type="SUPFAM" id="SSF53474">
    <property type="entry name" value="alpha/beta-Hydrolases"/>
    <property type="match status" value="1"/>
</dbReference>
<accession>A0AAT9FQB9</accession>
<dbReference type="InterPro" id="IPR029058">
    <property type="entry name" value="AB_hydrolase_fold"/>
</dbReference>
<protein>
    <recommendedName>
        <fullName evidence="1">Serine aminopeptidase S33 domain-containing protein</fullName>
    </recommendedName>
</protein>
<feature type="domain" description="Serine aminopeptidase S33" evidence="1">
    <location>
        <begin position="80"/>
        <end position="182"/>
    </location>
</feature>
<dbReference type="InterPro" id="IPR022742">
    <property type="entry name" value="Hydrolase_4"/>
</dbReference>
<name>A0AAT9FQB9_9BACT</name>
<dbReference type="Gene3D" id="3.40.50.1820">
    <property type="entry name" value="alpha/beta hydrolase"/>
    <property type="match status" value="1"/>
</dbReference>
<dbReference type="KEGG" id="osu:NT6N_32450"/>
<gene>
    <name evidence="2" type="ORF">NT6N_32450</name>
</gene>
<organism evidence="2">
    <name type="scientific">Oceaniferula spumae</name>
    <dbReference type="NCBI Taxonomy" id="2979115"/>
    <lineage>
        <taxon>Bacteria</taxon>
        <taxon>Pseudomonadati</taxon>
        <taxon>Verrucomicrobiota</taxon>
        <taxon>Verrucomicrobiia</taxon>
        <taxon>Verrucomicrobiales</taxon>
        <taxon>Verrucomicrobiaceae</taxon>
        <taxon>Oceaniferula</taxon>
    </lineage>
</organism>
<dbReference type="Pfam" id="PF12146">
    <property type="entry name" value="Hydrolase_4"/>
    <property type="match status" value="1"/>
</dbReference>
<evidence type="ECO:0000259" key="1">
    <source>
        <dbReference type="Pfam" id="PF12146"/>
    </source>
</evidence>
<evidence type="ECO:0000313" key="2">
    <source>
        <dbReference type="EMBL" id="BDS08205.1"/>
    </source>
</evidence>
<reference evidence="2" key="1">
    <citation type="submission" date="2024-07" db="EMBL/GenBank/DDBJ databases">
        <title>Complete genome sequence of Verrucomicrobiaceae bacterium NT6N.</title>
        <authorList>
            <person name="Huang C."/>
            <person name="Takami H."/>
            <person name="Hamasaki K."/>
        </authorList>
    </citation>
    <scope>NUCLEOTIDE SEQUENCE</scope>
    <source>
        <strain evidence="2">NT6N</strain>
    </source>
</reference>
<dbReference type="AlphaFoldDB" id="A0AAT9FQB9"/>
<dbReference type="PANTHER" id="PTHR12277:SF81">
    <property type="entry name" value="PROTEIN ABHD13"/>
    <property type="match status" value="1"/>
</dbReference>
<sequence>MAKWKKWILGEWSWTRPLKSLAFIYLALLVVALGFSNKLLFQPPKSGYEIGQDDFLLIPRSNGDPVAMYYLEAKAGMPTLLWSHGNAEDIGYLNDRFNEFHARGYGILAYDYPGYGKSVGKPNEESCYDACRTAWEHLTQKLNIPSDQIIIYGQSVGSGPSVWLAEQKPCAGLMLVSPFVSAFRAVTRIPLFPGDQFKNIKRIDKIQTPLLIVHGDQDQVISQWHGKKLYQHHGGPKTFIDIQGAGHNDLYLLAMDEVLDSLDTFRAEIMPAK</sequence>